<proteinExistence type="predicted"/>
<name>A0A7J8FNT4_ROUAE</name>
<dbReference type="Pfam" id="PF00397">
    <property type="entry name" value="WW"/>
    <property type="match status" value="2"/>
</dbReference>
<keyword evidence="2" id="KW-0963">Cytoplasm</keyword>
<dbReference type="InterPro" id="IPR057747">
    <property type="entry name" value="WWC1_hairpin"/>
</dbReference>
<dbReference type="GO" id="GO:0046621">
    <property type="term" value="P:negative regulation of organ growth"/>
    <property type="evidence" value="ECO:0007669"/>
    <property type="project" value="TreeGrafter"/>
</dbReference>
<feature type="compositionally biased region" description="Polar residues" evidence="8">
    <location>
        <begin position="544"/>
        <end position="558"/>
    </location>
</feature>
<keyword evidence="11" id="KW-1185">Reference proteome</keyword>
<keyword evidence="5 7" id="KW-0175">Coiled coil</keyword>
<evidence type="ECO:0000259" key="9">
    <source>
        <dbReference type="PROSITE" id="PS50020"/>
    </source>
</evidence>
<dbReference type="PANTHER" id="PTHR14791">
    <property type="entry name" value="BOMB/KIRA PROTEINS"/>
    <property type="match status" value="1"/>
</dbReference>
<dbReference type="InterPro" id="IPR036020">
    <property type="entry name" value="WW_dom_sf"/>
</dbReference>
<dbReference type="Gene3D" id="2.20.70.10">
    <property type="match status" value="2"/>
</dbReference>
<evidence type="ECO:0000256" key="1">
    <source>
        <dbReference type="ARBA" id="ARBA00004496"/>
    </source>
</evidence>
<feature type="coiled-coil region" evidence="7">
    <location>
        <begin position="107"/>
        <end position="134"/>
    </location>
</feature>
<evidence type="ECO:0000256" key="3">
    <source>
        <dbReference type="ARBA" id="ARBA00022737"/>
    </source>
</evidence>
<feature type="region of interest" description="Disordered" evidence="8">
    <location>
        <begin position="480"/>
        <end position="577"/>
    </location>
</feature>
<dbReference type="SMART" id="SM00456">
    <property type="entry name" value="WW"/>
    <property type="match status" value="2"/>
</dbReference>
<feature type="coiled-coil region" evidence="7">
    <location>
        <begin position="164"/>
        <end position="191"/>
    </location>
</feature>
<feature type="region of interest" description="Disordered" evidence="8">
    <location>
        <begin position="429"/>
        <end position="454"/>
    </location>
</feature>
<dbReference type="PROSITE" id="PS01159">
    <property type="entry name" value="WW_DOMAIN_1"/>
    <property type="match status" value="1"/>
</dbReference>
<dbReference type="InterPro" id="IPR051105">
    <property type="entry name" value="WWC/KIBRA_Hippo_Reg"/>
</dbReference>
<dbReference type="GO" id="GO:0035330">
    <property type="term" value="P:regulation of hippo signaling"/>
    <property type="evidence" value="ECO:0007669"/>
    <property type="project" value="TreeGrafter"/>
</dbReference>
<dbReference type="GO" id="GO:0006355">
    <property type="term" value="P:regulation of DNA-templated transcription"/>
    <property type="evidence" value="ECO:0007669"/>
    <property type="project" value="TreeGrafter"/>
</dbReference>
<reference evidence="10 11" key="1">
    <citation type="journal article" date="2020" name="Nature">
        <title>Six reference-quality genomes reveal evolution of bat adaptations.</title>
        <authorList>
            <person name="Jebb D."/>
            <person name="Huang Z."/>
            <person name="Pippel M."/>
            <person name="Hughes G.M."/>
            <person name="Lavrichenko K."/>
            <person name="Devanna P."/>
            <person name="Winkler S."/>
            <person name="Jermiin L.S."/>
            <person name="Skirmuntt E.C."/>
            <person name="Katzourakis A."/>
            <person name="Burkitt-Gray L."/>
            <person name="Ray D.A."/>
            <person name="Sullivan K.A.M."/>
            <person name="Roscito J.G."/>
            <person name="Kirilenko B.M."/>
            <person name="Davalos L.M."/>
            <person name="Corthals A.P."/>
            <person name="Power M.L."/>
            <person name="Jones G."/>
            <person name="Ransome R.D."/>
            <person name="Dechmann D.K.N."/>
            <person name="Locatelli A.G."/>
            <person name="Puechmaille S.J."/>
            <person name="Fedrigo O."/>
            <person name="Jarvis E.D."/>
            <person name="Hiller M."/>
            <person name="Vernes S.C."/>
            <person name="Myers E.W."/>
            <person name="Teeling E.C."/>
        </authorList>
    </citation>
    <scope>NUCLEOTIDE SEQUENCE [LARGE SCALE GENOMIC DNA]</scope>
    <source>
        <strain evidence="10">MRouAeg1</strain>
        <tissue evidence="10">Muscle</tissue>
    </source>
</reference>
<protein>
    <submittedName>
        <fullName evidence="10">WW and C2 domain containing 1</fullName>
    </submittedName>
</protein>
<dbReference type="GO" id="GO:0060090">
    <property type="term" value="F:molecular adaptor activity"/>
    <property type="evidence" value="ECO:0007669"/>
    <property type="project" value="TreeGrafter"/>
</dbReference>
<dbReference type="Proteomes" id="UP000593571">
    <property type="component" value="Unassembled WGS sequence"/>
</dbReference>
<gene>
    <name evidence="10" type="ORF">HJG63_020715</name>
</gene>
<comment type="caution">
    <text evidence="10">The sequence shown here is derived from an EMBL/GenBank/DDBJ whole genome shotgun (WGS) entry which is preliminary data.</text>
</comment>
<feature type="domain" description="WW" evidence="9">
    <location>
        <begin position="53"/>
        <end position="86"/>
    </location>
</feature>
<dbReference type="FunFam" id="2.20.70.10:FF:000041">
    <property type="entry name" value="WW and C2 domain containing 1"/>
    <property type="match status" value="1"/>
</dbReference>
<dbReference type="GO" id="GO:0005737">
    <property type="term" value="C:cytoplasm"/>
    <property type="evidence" value="ECO:0007669"/>
    <property type="project" value="UniProtKB-SubCell"/>
</dbReference>
<evidence type="ECO:0000256" key="6">
    <source>
        <dbReference type="ARBA" id="ARBA00023163"/>
    </source>
</evidence>
<comment type="subcellular location">
    <subcellularLocation>
        <location evidence="1">Cytoplasm</location>
    </subcellularLocation>
</comment>
<dbReference type="CDD" id="cd00201">
    <property type="entry name" value="WW"/>
    <property type="match status" value="2"/>
</dbReference>
<evidence type="ECO:0000256" key="4">
    <source>
        <dbReference type="ARBA" id="ARBA00023015"/>
    </source>
</evidence>
<feature type="coiled-coil region" evidence="7">
    <location>
        <begin position="294"/>
        <end position="328"/>
    </location>
</feature>
<dbReference type="SUPFAM" id="SSF51045">
    <property type="entry name" value="WW domain"/>
    <property type="match status" value="2"/>
</dbReference>
<dbReference type="PANTHER" id="PTHR14791:SF22">
    <property type="entry name" value="PROTEIN KIBRA"/>
    <property type="match status" value="1"/>
</dbReference>
<evidence type="ECO:0000256" key="2">
    <source>
        <dbReference type="ARBA" id="ARBA00022490"/>
    </source>
</evidence>
<evidence type="ECO:0000313" key="10">
    <source>
        <dbReference type="EMBL" id="KAF6449407.1"/>
    </source>
</evidence>
<accession>A0A7J8FNT4</accession>
<organism evidence="10 11">
    <name type="scientific">Rousettus aegyptiacus</name>
    <name type="common">Egyptian fruit bat</name>
    <name type="synonym">Pteropus aegyptiacus</name>
    <dbReference type="NCBI Taxonomy" id="9407"/>
    <lineage>
        <taxon>Eukaryota</taxon>
        <taxon>Metazoa</taxon>
        <taxon>Chordata</taxon>
        <taxon>Craniata</taxon>
        <taxon>Vertebrata</taxon>
        <taxon>Euteleostomi</taxon>
        <taxon>Mammalia</taxon>
        <taxon>Eutheria</taxon>
        <taxon>Laurasiatheria</taxon>
        <taxon>Chiroptera</taxon>
        <taxon>Yinpterochiroptera</taxon>
        <taxon>Pteropodoidea</taxon>
        <taxon>Pteropodidae</taxon>
        <taxon>Rousettinae</taxon>
        <taxon>Rousettus</taxon>
    </lineage>
</organism>
<sequence>MPRPELPLPEGWEKARDFDGKVYYIDHTSRTTSWIDPRDRYTKPLTFADCISDELPLGWEEAYDPQVGGYFIDHNTKTTQIEDPRVQWRREQEHMLKDYLVVAQEALSAQKEIYQVKQQRLELAQQEYQQLHAVWEHKLGSQVSLVSGSSSSSKYDPEILKAEIATAKSRVNKLKREMVHLQQELQFKERGFQTLQKIDKKMSDAQGSYKLDEAQAVLRETKAIKKAITCGEKEKQDLIKSLAMLKDGFRTDRGSHSDLWSSSSSLESSSFPLPKQYLDVSSQTDISGSFGTSSNNQLAERVRLRLRYEEAKRRVANLKIQLAKLDSEAWPGVLDSERDRLILINEKEELLKEMRFISPRKWTQGEVEQLEMARKRLEKDLQAARDTQSKALTERLKLNSKRSQLVRELEEAALQVAALHSQLKSLSSSMQSLSSGSSPGSLTSSRGSLAASSLDSSTSASFTDLYYDPFEQLDSELQYKEGEEEGEEDVFAEKPSPDMDACPALKVDKETNTETPAPSPTVVRPKDRRVGTPSPGPFLRGSTIIRSKTFSPGPQSQYVCRLNRSDSDSSTLSKKPPFVRNSLERRSVRMKRPSSFKSLRNEHLMRTSLDLELDLQATRTWHSQLTQEISVLKELKEQLEQAKSHGEKELPQGLREDERFRLLLRMLEKRMDQAEHKGELQADKMMRAAAKDVHRLRGQSCKEPPEVQSFREKMAFFTRPRMNIPTLSADDV</sequence>
<keyword evidence="4" id="KW-0805">Transcription regulation</keyword>
<evidence type="ECO:0000256" key="5">
    <source>
        <dbReference type="ARBA" id="ARBA00023054"/>
    </source>
</evidence>
<feature type="coiled-coil region" evidence="7">
    <location>
        <begin position="622"/>
        <end position="649"/>
    </location>
</feature>
<evidence type="ECO:0000256" key="8">
    <source>
        <dbReference type="SAM" id="MobiDB-lite"/>
    </source>
</evidence>
<dbReference type="GO" id="GO:0019900">
    <property type="term" value="F:kinase binding"/>
    <property type="evidence" value="ECO:0007669"/>
    <property type="project" value="TreeGrafter"/>
</dbReference>
<feature type="coiled-coil region" evidence="7">
    <location>
        <begin position="360"/>
        <end position="422"/>
    </location>
</feature>
<keyword evidence="6" id="KW-0804">Transcription</keyword>
<dbReference type="PROSITE" id="PS50020">
    <property type="entry name" value="WW_DOMAIN_2"/>
    <property type="match status" value="2"/>
</dbReference>
<evidence type="ECO:0000313" key="11">
    <source>
        <dbReference type="Proteomes" id="UP000593571"/>
    </source>
</evidence>
<dbReference type="AlphaFoldDB" id="A0A7J8FNT4"/>
<keyword evidence="3" id="KW-0677">Repeat</keyword>
<dbReference type="FunFam" id="2.20.70.10:FF:000001">
    <property type="entry name" value="Membrane-associated guanylate kinase, WW and PDZ domain-containing protein 1"/>
    <property type="match status" value="1"/>
</dbReference>
<evidence type="ECO:0000256" key="7">
    <source>
        <dbReference type="SAM" id="Coils"/>
    </source>
</evidence>
<feature type="domain" description="WW" evidence="9">
    <location>
        <begin position="6"/>
        <end position="39"/>
    </location>
</feature>
<dbReference type="Pfam" id="PF25802">
    <property type="entry name" value="WWC1"/>
    <property type="match status" value="1"/>
</dbReference>
<dbReference type="InterPro" id="IPR001202">
    <property type="entry name" value="WW_dom"/>
</dbReference>
<dbReference type="EMBL" id="JACASE010000007">
    <property type="protein sequence ID" value="KAF6449407.1"/>
    <property type="molecule type" value="Genomic_DNA"/>
</dbReference>
<dbReference type="GO" id="GO:0016477">
    <property type="term" value="P:cell migration"/>
    <property type="evidence" value="ECO:0007669"/>
    <property type="project" value="TreeGrafter"/>
</dbReference>